<accession>A0A8K0R7G7</accession>
<dbReference type="EMBL" id="JAGMVJ010000008">
    <property type="protein sequence ID" value="KAH7088402.1"/>
    <property type="molecule type" value="Genomic_DNA"/>
</dbReference>
<dbReference type="SUPFAM" id="SSF54637">
    <property type="entry name" value="Thioesterase/thiol ester dehydrase-isomerase"/>
    <property type="match status" value="1"/>
</dbReference>
<keyword evidence="2" id="KW-0378">Hydrolase</keyword>
<gene>
    <name evidence="4" type="ORF">FB567DRAFT_337983</name>
</gene>
<evidence type="ECO:0000256" key="1">
    <source>
        <dbReference type="ARBA" id="ARBA00008324"/>
    </source>
</evidence>
<protein>
    <submittedName>
        <fullName evidence="4">Acyl-coenzyme A thioesteras-like protein 13</fullName>
    </submittedName>
</protein>
<dbReference type="PANTHER" id="PTHR21660:SF1">
    <property type="entry name" value="ACYL-COENZYME A THIOESTERASE 13"/>
    <property type="match status" value="1"/>
</dbReference>
<dbReference type="OrthoDB" id="46529at2759"/>
<dbReference type="CDD" id="cd03443">
    <property type="entry name" value="PaaI_thioesterase"/>
    <property type="match status" value="1"/>
</dbReference>
<dbReference type="InterPro" id="IPR029069">
    <property type="entry name" value="HotDog_dom_sf"/>
</dbReference>
<proteinExistence type="inferred from homology"/>
<dbReference type="PANTHER" id="PTHR21660">
    <property type="entry name" value="THIOESTERASE SUPERFAMILY MEMBER-RELATED"/>
    <property type="match status" value="1"/>
</dbReference>
<dbReference type="Gene3D" id="3.10.129.10">
    <property type="entry name" value="Hotdog Thioesterase"/>
    <property type="match status" value="1"/>
</dbReference>
<evidence type="ECO:0000259" key="3">
    <source>
        <dbReference type="Pfam" id="PF03061"/>
    </source>
</evidence>
<dbReference type="Pfam" id="PF03061">
    <property type="entry name" value="4HBT"/>
    <property type="match status" value="1"/>
</dbReference>
<dbReference type="AlphaFoldDB" id="A0A8K0R7G7"/>
<evidence type="ECO:0000313" key="4">
    <source>
        <dbReference type="EMBL" id="KAH7088402.1"/>
    </source>
</evidence>
<comment type="caution">
    <text evidence="4">The sequence shown here is derived from an EMBL/GenBank/DDBJ whole genome shotgun (WGS) entry which is preliminary data.</text>
</comment>
<dbReference type="InterPro" id="IPR039298">
    <property type="entry name" value="ACOT13"/>
</dbReference>
<organism evidence="4 5">
    <name type="scientific">Paraphoma chrysanthemicola</name>
    <dbReference type="NCBI Taxonomy" id="798071"/>
    <lineage>
        <taxon>Eukaryota</taxon>
        <taxon>Fungi</taxon>
        <taxon>Dikarya</taxon>
        <taxon>Ascomycota</taxon>
        <taxon>Pezizomycotina</taxon>
        <taxon>Dothideomycetes</taxon>
        <taxon>Pleosporomycetidae</taxon>
        <taxon>Pleosporales</taxon>
        <taxon>Pleosporineae</taxon>
        <taxon>Phaeosphaeriaceae</taxon>
        <taxon>Paraphoma</taxon>
    </lineage>
</organism>
<sequence length="177" mass="19222">MPALKFVRSVWESFRANSGLEPRLLDGLRVTSAVPGRVKFELDIQKEHTNRLNILHGGTIASMVDLGGSLAVASRGLFATGVSTDLNVTYLSSGGKIGDLIKAEVTCDKCMLSGLESVVQYTDHVIVGKTLAFTSINFTNSKGELFARGSHTKYVALAWKDPNNIVEELSPREEKKP</sequence>
<dbReference type="Proteomes" id="UP000813461">
    <property type="component" value="Unassembled WGS sequence"/>
</dbReference>
<evidence type="ECO:0000313" key="5">
    <source>
        <dbReference type="Proteomes" id="UP000813461"/>
    </source>
</evidence>
<feature type="domain" description="Thioesterase" evidence="3">
    <location>
        <begin position="53"/>
        <end position="108"/>
    </location>
</feature>
<dbReference type="GO" id="GO:0047617">
    <property type="term" value="F:fatty acyl-CoA hydrolase activity"/>
    <property type="evidence" value="ECO:0007669"/>
    <property type="project" value="InterPro"/>
</dbReference>
<comment type="similarity">
    <text evidence="1">Belongs to the thioesterase PaaI family.</text>
</comment>
<reference evidence="4" key="1">
    <citation type="journal article" date="2021" name="Nat. Commun.">
        <title>Genetic determinants of endophytism in the Arabidopsis root mycobiome.</title>
        <authorList>
            <person name="Mesny F."/>
            <person name="Miyauchi S."/>
            <person name="Thiergart T."/>
            <person name="Pickel B."/>
            <person name="Atanasova L."/>
            <person name="Karlsson M."/>
            <person name="Huettel B."/>
            <person name="Barry K.W."/>
            <person name="Haridas S."/>
            <person name="Chen C."/>
            <person name="Bauer D."/>
            <person name="Andreopoulos W."/>
            <person name="Pangilinan J."/>
            <person name="LaButti K."/>
            <person name="Riley R."/>
            <person name="Lipzen A."/>
            <person name="Clum A."/>
            <person name="Drula E."/>
            <person name="Henrissat B."/>
            <person name="Kohler A."/>
            <person name="Grigoriev I.V."/>
            <person name="Martin F.M."/>
            <person name="Hacquard S."/>
        </authorList>
    </citation>
    <scope>NUCLEOTIDE SEQUENCE</scope>
    <source>
        <strain evidence="4">MPI-SDFR-AT-0120</strain>
    </source>
</reference>
<evidence type="ECO:0000256" key="2">
    <source>
        <dbReference type="ARBA" id="ARBA00022801"/>
    </source>
</evidence>
<name>A0A8K0R7G7_9PLEO</name>
<keyword evidence="5" id="KW-1185">Reference proteome</keyword>
<dbReference type="InterPro" id="IPR006683">
    <property type="entry name" value="Thioestr_dom"/>
</dbReference>